<comment type="subcellular location">
    <subcellularLocation>
        <location evidence="5">Cell inner membrane</location>
        <topology evidence="5">Multi-pass membrane protein</topology>
    </subcellularLocation>
    <subcellularLocation>
        <location evidence="1">Membrane</location>
        <topology evidence="1">Multi-pass membrane protein</topology>
    </subcellularLocation>
</comment>
<evidence type="ECO:0000256" key="2">
    <source>
        <dbReference type="ARBA" id="ARBA00022692"/>
    </source>
</evidence>
<gene>
    <name evidence="5" type="primary">tatC</name>
    <name evidence="6" type="ordered locus">Plabr_2398</name>
</gene>
<dbReference type="AlphaFoldDB" id="F0SMZ5"/>
<protein>
    <recommendedName>
        <fullName evidence="5">Sec-independent protein translocase protein TatC</fullName>
    </recommendedName>
</protein>
<accession>F0SMZ5</accession>
<comment type="caution">
    <text evidence="5">Lacks conserved residue(s) required for the propagation of feature annotation.</text>
</comment>
<evidence type="ECO:0000313" key="7">
    <source>
        <dbReference type="Proteomes" id="UP000006860"/>
    </source>
</evidence>
<feature type="transmembrane region" description="Helical" evidence="5">
    <location>
        <begin position="26"/>
        <end position="52"/>
    </location>
</feature>
<dbReference type="STRING" id="756272.Plabr_2398"/>
<feature type="transmembrane region" description="Helical" evidence="5">
    <location>
        <begin position="192"/>
        <end position="212"/>
    </location>
</feature>
<evidence type="ECO:0000256" key="4">
    <source>
        <dbReference type="ARBA" id="ARBA00023136"/>
    </source>
</evidence>
<dbReference type="NCBIfam" id="TIGR00945">
    <property type="entry name" value="tatC"/>
    <property type="match status" value="1"/>
</dbReference>
<feature type="transmembrane region" description="Helical" evidence="5">
    <location>
        <begin position="232"/>
        <end position="258"/>
    </location>
</feature>
<dbReference type="RefSeq" id="WP_013628723.1">
    <property type="nucleotide sequence ID" value="NC_015174.1"/>
</dbReference>
<proteinExistence type="inferred from homology"/>
<comment type="similarity">
    <text evidence="5">Belongs to the TatC family.</text>
</comment>
<keyword evidence="3 5" id="KW-1133">Transmembrane helix</keyword>
<dbReference type="GO" id="GO:0043953">
    <property type="term" value="P:protein transport by the Tat complex"/>
    <property type="evidence" value="ECO:0007669"/>
    <property type="project" value="UniProtKB-UniRule"/>
</dbReference>
<dbReference type="EMBL" id="CP002546">
    <property type="protein sequence ID" value="ADY59999.1"/>
    <property type="molecule type" value="Genomic_DNA"/>
</dbReference>
<dbReference type="GO" id="GO:0065002">
    <property type="term" value="P:intracellular protein transmembrane transport"/>
    <property type="evidence" value="ECO:0007669"/>
    <property type="project" value="TreeGrafter"/>
</dbReference>
<dbReference type="InterPro" id="IPR002033">
    <property type="entry name" value="TatC"/>
</dbReference>
<dbReference type="Proteomes" id="UP000006860">
    <property type="component" value="Chromosome"/>
</dbReference>
<dbReference type="PANTHER" id="PTHR30371:SF0">
    <property type="entry name" value="SEC-INDEPENDENT PROTEIN TRANSLOCASE PROTEIN TATC, CHLOROPLASTIC-RELATED"/>
    <property type="match status" value="1"/>
</dbReference>
<dbReference type="KEGG" id="pbs:Plabr_2398"/>
<dbReference type="eggNOG" id="COG0805">
    <property type="taxonomic scope" value="Bacteria"/>
</dbReference>
<dbReference type="HOGENOM" id="CLU_681289_0_0_0"/>
<dbReference type="GO" id="GO:0033281">
    <property type="term" value="C:TAT protein transport complex"/>
    <property type="evidence" value="ECO:0007669"/>
    <property type="project" value="UniProtKB-UniRule"/>
</dbReference>
<dbReference type="GO" id="GO:0009977">
    <property type="term" value="F:proton motive force dependent protein transmembrane transporter activity"/>
    <property type="evidence" value="ECO:0007669"/>
    <property type="project" value="TreeGrafter"/>
</dbReference>
<keyword evidence="4 5" id="KW-0472">Membrane</keyword>
<keyword evidence="5" id="KW-1003">Cell membrane</keyword>
<feature type="transmembrane region" description="Helical" evidence="5">
    <location>
        <begin position="340"/>
        <end position="358"/>
    </location>
</feature>
<keyword evidence="5" id="KW-0653">Protein transport</keyword>
<keyword evidence="7" id="KW-1185">Reference proteome</keyword>
<sequence>MPFRSRDLFDDSSMSFGDHLEELRFYLIRALIGVIIVSGFTLAFGNSLVALVRQPIDRALLRHGLIEYAVDDMGTESFVDRLNDWWASGTPEETVVDPDDPEAVEQAAELERGVKKAAKMKGDQISVEIPAGDLVAALHKVNPESFPAPNDPPTKAERQPIEIKIRAPEFSIFRDYVVKSNRPVTLNVQEAFLTYVKVALVCGLVFSSPWIFYNLWMFVAVGLYDHERKFVYMYGTMSLVLFLTGAIFCFFVVFPFVLEFLLSFNAWLEVQPQIRLSEWVSFAVILPLMFGISFQLPLVMVFLNRLDIISETTYREQRRIAILVIAAVSMLLTPSDPTSMLLMMFPLVFLYELGIWLCRLNPVANPFGDEAEPVT</sequence>
<comment type="function">
    <text evidence="5">Part of the twin-arginine translocation (Tat) system that transports large folded proteins containing a characteristic twin-arginine motif in their signal peptide across membranes.</text>
</comment>
<keyword evidence="5" id="KW-0997">Cell inner membrane</keyword>
<evidence type="ECO:0000256" key="5">
    <source>
        <dbReference type="HAMAP-Rule" id="MF_00902"/>
    </source>
</evidence>
<comment type="subunit">
    <text evidence="5">Forms a complex with TatA.</text>
</comment>
<dbReference type="HAMAP" id="MF_00902">
    <property type="entry name" value="TatC"/>
    <property type="match status" value="1"/>
</dbReference>
<feature type="transmembrane region" description="Helical" evidence="5">
    <location>
        <begin position="279"/>
        <end position="303"/>
    </location>
</feature>
<evidence type="ECO:0000256" key="1">
    <source>
        <dbReference type="ARBA" id="ARBA00004141"/>
    </source>
</evidence>
<name>F0SMZ5_RUBBR</name>
<evidence type="ECO:0000313" key="6">
    <source>
        <dbReference type="EMBL" id="ADY59999.1"/>
    </source>
</evidence>
<keyword evidence="5" id="KW-0811">Translocation</keyword>
<evidence type="ECO:0000256" key="3">
    <source>
        <dbReference type="ARBA" id="ARBA00022989"/>
    </source>
</evidence>
<reference evidence="7" key="1">
    <citation type="submission" date="2011-02" db="EMBL/GenBank/DDBJ databases">
        <title>The complete genome of Planctomyces brasiliensis DSM 5305.</title>
        <authorList>
            <person name="Lucas S."/>
            <person name="Copeland A."/>
            <person name="Lapidus A."/>
            <person name="Bruce D."/>
            <person name="Goodwin L."/>
            <person name="Pitluck S."/>
            <person name="Kyrpides N."/>
            <person name="Mavromatis K."/>
            <person name="Pagani I."/>
            <person name="Ivanova N."/>
            <person name="Ovchinnikova G."/>
            <person name="Lu M."/>
            <person name="Detter J.C."/>
            <person name="Han C."/>
            <person name="Land M."/>
            <person name="Hauser L."/>
            <person name="Markowitz V."/>
            <person name="Cheng J.-F."/>
            <person name="Hugenholtz P."/>
            <person name="Woyke T."/>
            <person name="Wu D."/>
            <person name="Tindall B."/>
            <person name="Pomrenke H.G."/>
            <person name="Brambilla E."/>
            <person name="Klenk H.-P."/>
            <person name="Eisen J.A."/>
        </authorList>
    </citation>
    <scope>NUCLEOTIDE SEQUENCE [LARGE SCALE GENOMIC DNA]</scope>
    <source>
        <strain evidence="7">ATCC 49424 / DSM 5305 / JCM 21570 / NBRC 103401 / IFAM 1448</strain>
    </source>
</reference>
<organism evidence="6 7">
    <name type="scientific">Rubinisphaera brasiliensis (strain ATCC 49424 / DSM 5305 / JCM 21570 / IAM 15109 / NBRC 103401 / IFAM 1448)</name>
    <name type="common">Planctomyces brasiliensis</name>
    <dbReference type="NCBI Taxonomy" id="756272"/>
    <lineage>
        <taxon>Bacteria</taxon>
        <taxon>Pseudomonadati</taxon>
        <taxon>Planctomycetota</taxon>
        <taxon>Planctomycetia</taxon>
        <taxon>Planctomycetales</taxon>
        <taxon>Planctomycetaceae</taxon>
        <taxon>Rubinisphaera</taxon>
    </lineage>
</organism>
<dbReference type="PANTHER" id="PTHR30371">
    <property type="entry name" value="SEC-INDEPENDENT PROTEIN TRANSLOCASE PROTEIN TATC"/>
    <property type="match status" value="1"/>
</dbReference>
<keyword evidence="2 5" id="KW-0812">Transmembrane</keyword>
<keyword evidence="5" id="KW-0813">Transport</keyword>
<dbReference type="Pfam" id="PF00902">
    <property type="entry name" value="TatC"/>
    <property type="match status" value="1"/>
</dbReference>